<feature type="region of interest" description="Disordered" evidence="1">
    <location>
        <begin position="1"/>
        <end position="33"/>
    </location>
</feature>
<protein>
    <submittedName>
        <fullName evidence="3">Uncharacterized protein</fullName>
    </submittedName>
</protein>
<accession>A0A1I7XBP5</accession>
<reference evidence="3" key="1">
    <citation type="submission" date="2016-11" db="UniProtKB">
        <authorList>
            <consortium name="WormBaseParasite"/>
        </authorList>
    </citation>
    <scope>IDENTIFICATION</scope>
</reference>
<feature type="compositionally biased region" description="Polar residues" evidence="1">
    <location>
        <begin position="1"/>
        <end position="13"/>
    </location>
</feature>
<organism evidence="2 3">
    <name type="scientific">Heterorhabditis bacteriophora</name>
    <name type="common">Entomopathogenic nematode worm</name>
    <dbReference type="NCBI Taxonomy" id="37862"/>
    <lineage>
        <taxon>Eukaryota</taxon>
        <taxon>Metazoa</taxon>
        <taxon>Ecdysozoa</taxon>
        <taxon>Nematoda</taxon>
        <taxon>Chromadorea</taxon>
        <taxon>Rhabditida</taxon>
        <taxon>Rhabditina</taxon>
        <taxon>Rhabditomorpha</taxon>
        <taxon>Strongyloidea</taxon>
        <taxon>Heterorhabditidae</taxon>
        <taxon>Heterorhabditis</taxon>
    </lineage>
</organism>
<sequence length="64" mass="7211">MVDTNSKSGSRSITMREEKTEQSNIMDRNGHSDVENNCINKSCPLMLKIRQFALFITTTSNLSS</sequence>
<proteinExistence type="predicted"/>
<evidence type="ECO:0000313" key="2">
    <source>
        <dbReference type="Proteomes" id="UP000095283"/>
    </source>
</evidence>
<dbReference type="WBParaSite" id="Hba_14942">
    <property type="protein sequence ID" value="Hba_14942"/>
    <property type="gene ID" value="Hba_14942"/>
</dbReference>
<dbReference type="AlphaFoldDB" id="A0A1I7XBP5"/>
<dbReference type="Proteomes" id="UP000095283">
    <property type="component" value="Unplaced"/>
</dbReference>
<keyword evidence="2" id="KW-1185">Reference proteome</keyword>
<name>A0A1I7XBP5_HETBA</name>
<evidence type="ECO:0000313" key="3">
    <source>
        <dbReference type="WBParaSite" id="Hba_14942"/>
    </source>
</evidence>
<evidence type="ECO:0000256" key="1">
    <source>
        <dbReference type="SAM" id="MobiDB-lite"/>
    </source>
</evidence>